<dbReference type="PANTHER" id="PTHR33823">
    <property type="entry name" value="RNA POLYMERASE-BINDING TRANSCRIPTION FACTOR DKSA-RELATED"/>
    <property type="match status" value="1"/>
</dbReference>
<gene>
    <name evidence="6" type="ORF">S12H4_17721</name>
</gene>
<dbReference type="AlphaFoldDB" id="X1TGG1"/>
<organism evidence="6">
    <name type="scientific">marine sediment metagenome</name>
    <dbReference type="NCBI Taxonomy" id="412755"/>
    <lineage>
        <taxon>unclassified sequences</taxon>
        <taxon>metagenomes</taxon>
        <taxon>ecological metagenomes</taxon>
    </lineage>
</organism>
<dbReference type="PROSITE" id="PS01102">
    <property type="entry name" value="ZF_DKSA_1"/>
    <property type="match status" value="1"/>
</dbReference>
<evidence type="ECO:0000259" key="5">
    <source>
        <dbReference type="Pfam" id="PF01258"/>
    </source>
</evidence>
<sequence length="126" mass="14130">MTTNFNLLRSRLENEQKRLIGQLDQLEASVRPAEERREGSPFGKREEEAAETLELENRLALEKRIKEQLAAVEHALHKFEGETYGLCEGCGQPIDPARLEALPQAKRCMSCKAQQAKNAKGKISPG</sequence>
<dbReference type="InterPro" id="IPR020458">
    <property type="entry name" value="Znf_DskA_TraR_CS"/>
</dbReference>
<dbReference type="InterPro" id="IPR000962">
    <property type="entry name" value="Znf_DskA_TraR"/>
</dbReference>
<dbReference type="EMBL" id="BARW01008692">
    <property type="protein sequence ID" value="GAI86670.1"/>
    <property type="molecule type" value="Genomic_DNA"/>
</dbReference>
<dbReference type="PROSITE" id="PS51128">
    <property type="entry name" value="ZF_DKSA_2"/>
    <property type="match status" value="1"/>
</dbReference>
<evidence type="ECO:0000256" key="4">
    <source>
        <dbReference type="SAM" id="MobiDB-lite"/>
    </source>
</evidence>
<evidence type="ECO:0000313" key="6">
    <source>
        <dbReference type="EMBL" id="GAI86670.1"/>
    </source>
</evidence>
<evidence type="ECO:0000256" key="1">
    <source>
        <dbReference type="ARBA" id="ARBA00022723"/>
    </source>
</evidence>
<dbReference type="Gene3D" id="1.20.120.910">
    <property type="entry name" value="DksA, coiled-coil domain"/>
    <property type="match status" value="1"/>
</dbReference>
<reference evidence="6" key="1">
    <citation type="journal article" date="2014" name="Front. Microbiol.">
        <title>High frequency of phylogenetically diverse reductive dehalogenase-homologous genes in deep subseafloor sedimentary metagenomes.</title>
        <authorList>
            <person name="Kawai M."/>
            <person name="Futagami T."/>
            <person name="Toyoda A."/>
            <person name="Takaki Y."/>
            <person name="Nishi S."/>
            <person name="Hori S."/>
            <person name="Arai W."/>
            <person name="Tsubouchi T."/>
            <person name="Morono Y."/>
            <person name="Uchiyama I."/>
            <person name="Ito T."/>
            <person name="Fujiyama A."/>
            <person name="Inagaki F."/>
            <person name="Takami H."/>
        </authorList>
    </citation>
    <scope>NUCLEOTIDE SEQUENCE</scope>
    <source>
        <strain evidence="6">Expedition CK06-06</strain>
    </source>
</reference>
<keyword evidence="1" id="KW-0479">Metal-binding</keyword>
<dbReference type="GO" id="GO:0008270">
    <property type="term" value="F:zinc ion binding"/>
    <property type="evidence" value="ECO:0007669"/>
    <property type="project" value="UniProtKB-KW"/>
</dbReference>
<protein>
    <recommendedName>
        <fullName evidence="5">Zinc finger DksA/TraR C4-type domain-containing protein</fullName>
    </recommendedName>
</protein>
<keyword evidence="2" id="KW-0863">Zinc-finger</keyword>
<feature type="compositionally biased region" description="Basic and acidic residues" evidence="4">
    <location>
        <begin position="32"/>
        <end position="47"/>
    </location>
</feature>
<comment type="caution">
    <text evidence="6">The sequence shown here is derived from an EMBL/GenBank/DDBJ whole genome shotgun (WGS) entry which is preliminary data.</text>
</comment>
<keyword evidence="3" id="KW-0862">Zinc</keyword>
<dbReference type="PANTHER" id="PTHR33823:SF2">
    <property type="entry name" value="RNA POLYMERASE-BINDING TRANSCRIPTION FACTOR DKSA"/>
    <property type="match status" value="1"/>
</dbReference>
<feature type="domain" description="Zinc finger DksA/TraR C4-type" evidence="5">
    <location>
        <begin position="83"/>
        <end position="113"/>
    </location>
</feature>
<dbReference type="Pfam" id="PF01258">
    <property type="entry name" value="zf-dskA_traR"/>
    <property type="match status" value="1"/>
</dbReference>
<feature type="region of interest" description="Disordered" evidence="4">
    <location>
        <begin position="30"/>
        <end position="50"/>
    </location>
</feature>
<dbReference type="SUPFAM" id="SSF57716">
    <property type="entry name" value="Glucocorticoid receptor-like (DNA-binding domain)"/>
    <property type="match status" value="1"/>
</dbReference>
<evidence type="ECO:0000256" key="2">
    <source>
        <dbReference type="ARBA" id="ARBA00022771"/>
    </source>
</evidence>
<accession>X1TGG1</accession>
<evidence type="ECO:0000256" key="3">
    <source>
        <dbReference type="ARBA" id="ARBA00022833"/>
    </source>
</evidence>
<name>X1TGG1_9ZZZZ</name>
<proteinExistence type="predicted"/>